<dbReference type="Proteomes" id="UP000298234">
    <property type="component" value="Unassembled WGS sequence"/>
</dbReference>
<dbReference type="AlphaFoldDB" id="A0AAX2RD18"/>
<evidence type="ECO:0000313" key="2">
    <source>
        <dbReference type="Proteomes" id="UP000298234"/>
    </source>
</evidence>
<organism evidence="1 2">
    <name type="scientific">Burkholderia cepacia</name>
    <name type="common">Pseudomonas cepacia</name>
    <dbReference type="NCBI Taxonomy" id="292"/>
    <lineage>
        <taxon>Bacteria</taxon>
        <taxon>Pseudomonadati</taxon>
        <taxon>Pseudomonadota</taxon>
        <taxon>Betaproteobacteria</taxon>
        <taxon>Burkholderiales</taxon>
        <taxon>Burkholderiaceae</taxon>
        <taxon>Burkholderia</taxon>
        <taxon>Burkholderia cepacia complex</taxon>
    </lineage>
</organism>
<accession>A0AAX2RD18</accession>
<gene>
    <name evidence="1" type="ORF">E3D37_42535</name>
</gene>
<protein>
    <submittedName>
        <fullName evidence="1">Uncharacterized protein</fullName>
    </submittedName>
</protein>
<comment type="caution">
    <text evidence="1">The sequence shown here is derived from an EMBL/GenBank/DDBJ whole genome shotgun (WGS) entry which is preliminary data.</text>
</comment>
<dbReference type="RefSeq" id="WP_134257815.1">
    <property type="nucleotide sequence ID" value="NZ_SNSG01000126.1"/>
</dbReference>
<name>A0AAX2RD18_BURCE</name>
<evidence type="ECO:0000313" key="1">
    <source>
        <dbReference type="EMBL" id="TEU32670.1"/>
    </source>
</evidence>
<dbReference type="EMBL" id="SNSQ01000096">
    <property type="protein sequence ID" value="TEU32670.1"/>
    <property type="molecule type" value="Genomic_DNA"/>
</dbReference>
<proteinExistence type="predicted"/>
<reference evidence="1 2" key="1">
    <citation type="submission" date="2019-03" db="EMBL/GenBank/DDBJ databases">
        <title>Burkholderia cepacia outbreak.</title>
        <authorList>
            <person name="Farzana R."/>
            <person name="Walsh T.R."/>
        </authorList>
    </citation>
    <scope>NUCLEOTIDE SEQUENCE [LARGE SCALE GENOMIC DNA]</scope>
    <source>
        <strain evidence="2">d13</strain>
    </source>
</reference>
<sequence>MKTKPKHAGGRPKLPDGQKLIQRSIRLSADQWAKIDLYGLEWLRQLIQRAKPPRPPETPDDQ</sequence>